<dbReference type="AlphaFoldDB" id="A0A820F881"/>
<protein>
    <submittedName>
        <fullName evidence="1">Uncharacterized protein</fullName>
    </submittedName>
</protein>
<proteinExistence type="predicted"/>
<evidence type="ECO:0000313" key="1">
    <source>
        <dbReference type="EMBL" id="CAF4260323.1"/>
    </source>
</evidence>
<accession>A0A820F881</accession>
<comment type="caution">
    <text evidence="1">The sequence shown here is derived from an EMBL/GenBank/DDBJ whole genome shotgun (WGS) entry which is preliminary data.</text>
</comment>
<reference evidence="1" key="1">
    <citation type="submission" date="2021-02" db="EMBL/GenBank/DDBJ databases">
        <authorList>
            <person name="Nowell W R."/>
        </authorList>
    </citation>
    <scope>NUCLEOTIDE SEQUENCE</scope>
</reference>
<gene>
    <name evidence="1" type="ORF">OKA104_LOCUS44091</name>
</gene>
<feature type="non-terminal residue" evidence="1">
    <location>
        <position position="1"/>
    </location>
</feature>
<name>A0A820F881_9BILA</name>
<organism evidence="1 2">
    <name type="scientific">Adineta steineri</name>
    <dbReference type="NCBI Taxonomy" id="433720"/>
    <lineage>
        <taxon>Eukaryota</taxon>
        <taxon>Metazoa</taxon>
        <taxon>Spiralia</taxon>
        <taxon>Gnathifera</taxon>
        <taxon>Rotifera</taxon>
        <taxon>Eurotatoria</taxon>
        <taxon>Bdelloidea</taxon>
        <taxon>Adinetida</taxon>
        <taxon>Adinetidae</taxon>
        <taxon>Adineta</taxon>
    </lineage>
</organism>
<dbReference type="Proteomes" id="UP000663881">
    <property type="component" value="Unassembled WGS sequence"/>
</dbReference>
<sequence>VSKALLDIQNNQLVTVELLEEDDLQSQVEAMVQLVQATAYAQLTSFLRFVQMIYRSNTLVSALGTNAVVEKRLWWSIDLFYELRVSIHW</sequence>
<evidence type="ECO:0000313" key="2">
    <source>
        <dbReference type="Proteomes" id="UP000663881"/>
    </source>
</evidence>
<dbReference type="EMBL" id="CAJOAY010013053">
    <property type="protein sequence ID" value="CAF4260323.1"/>
    <property type="molecule type" value="Genomic_DNA"/>
</dbReference>